<reference evidence="3" key="1">
    <citation type="submission" date="2022-11" db="UniProtKB">
        <authorList>
            <consortium name="WormBaseParasite"/>
        </authorList>
    </citation>
    <scope>IDENTIFICATION</scope>
</reference>
<accession>A0A915CNH7</accession>
<feature type="compositionally biased region" description="Low complexity" evidence="1">
    <location>
        <begin position="28"/>
        <end position="39"/>
    </location>
</feature>
<keyword evidence="2" id="KW-1185">Reference proteome</keyword>
<evidence type="ECO:0000313" key="3">
    <source>
        <dbReference type="WBParaSite" id="jg10853"/>
    </source>
</evidence>
<proteinExistence type="predicted"/>
<protein>
    <submittedName>
        <fullName evidence="3">Uncharacterized protein</fullName>
    </submittedName>
</protein>
<feature type="compositionally biased region" description="Polar residues" evidence="1">
    <location>
        <begin position="87"/>
        <end position="98"/>
    </location>
</feature>
<dbReference type="AlphaFoldDB" id="A0A915CNH7"/>
<feature type="compositionally biased region" description="Low complexity" evidence="1">
    <location>
        <begin position="99"/>
        <end position="117"/>
    </location>
</feature>
<feature type="region of interest" description="Disordered" evidence="1">
    <location>
        <begin position="87"/>
        <end position="122"/>
    </location>
</feature>
<sequence length="143" mass="14895">MMLSEDSVNRRNSEGGSTVLAESLADASPNSSFGSPVSSLTYKPDASVQDQEGMTKLAKNLACSMSLGANDQFETAESVAENLRRASGSSLGSVGNTQMSSTSSSANMTNNSSAASSDVEVWTGQKQALSRLPVFERLSNGPF</sequence>
<dbReference type="Proteomes" id="UP000887574">
    <property type="component" value="Unplaced"/>
</dbReference>
<evidence type="ECO:0000313" key="2">
    <source>
        <dbReference type="Proteomes" id="UP000887574"/>
    </source>
</evidence>
<name>A0A915CNH7_9BILA</name>
<dbReference type="WBParaSite" id="jg10853">
    <property type="protein sequence ID" value="jg10853"/>
    <property type="gene ID" value="jg10853"/>
</dbReference>
<evidence type="ECO:0000256" key="1">
    <source>
        <dbReference type="SAM" id="MobiDB-lite"/>
    </source>
</evidence>
<feature type="region of interest" description="Disordered" evidence="1">
    <location>
        <begin position="1"/>
        <end position="51"/>
    </location>
</feature>
<organism evidence="2 3">
    <name type="scientific">Ditylenchus dipsaci</name>
    <dbReference type="NCBI Taxonomy" id="166011"/>
    <lineage>
        <taxon>Eukaryota</taxon>
        <taxon>Metazoa</taxon>
        <taxon>Ecdysozoa</taxon>
        <taxon>Nematoda</taxon>
        <taxon>Chromadorea</taxon>
        <taxon>Rhabditida</taxon>
        <taxon>Tylenchina</taxon>
        <taxon>Tylenchomorpha</taxon>
        <taxon>Sphaerularioidea</taxon>
        <taxon>Anguinidae</taxon>
        <taxon>Anguininae</taxon>
        <taxon>Ditylenchus</taxon>
    </lineage>
</organism>